<dbReference type="PANTHER" id="PTHR21398:SF11">
    <property type="entry name" value="HDC15381-RELATED"/>
    <property type="match status" value="1"/>
</dbReference>
<protein>
    <submittedName>
        <fullName evidence="1">Uncharacterized protein</fullName>
    </submittedName>
</protein>
<reference evidence="1" key="2">
    <citation type="submission" date="2023-03" db="EMBL/GenBank/DDBJ databases">
        <authorList>
            <person name="Inwood S.N."/>
            <person name="Skelly J.G."/>
            <person name="Guhlin J."/>
            <person name="Harrop T.W.R."/>
            <person name="Goldson S.G."/>
            <person name="Dearden P.K."/>
        </authorList>
    </citation>
    <scope>NUCLEOTIDE SEQUENCE</scope>
    <source>
        <strain evidence="1">Lincoln</strain>
        <tissue evidence="1">Whole body</tissue>
    </source>
</reference>
<keyword evidence="2" id="KW-1185">Reference proteome</keyword>
<dbReference type="PANTHER" id="PTHR21398">
    <property type="entry name" value="AGAP007094-PA"/>
    <property type="match status" value="1"/>
</dbReference>
<evidence type="ECO:0000313" key="1">
    <source>
        <dbReference type="EMBL" id="KAK0180188.1"/>
    </source>
</evidence>
<dbReference type="SMART" id="SM00718">
    <property type="entry name" value="DM4_12"/>
    <property type="match status" value="1"/>
</dbReference>
<dbReference type="EMBL" id="JAQQBR010000003">
    <property type="protein sequence ID" value="KAK0180188.1"/>
    <property type="molecule type" value="Genomic_DNA"/>
</dbReference>
<proteinExistence type="predicted"/>
<accession>A0AA39L002</accession>
<dbReference type="Pfam" id="PF07841">
    <property type="entry name" value="DM4_12"/>
    <property type="match status" value="1"/>
</dbReference>
<name>A0AA39L002_MICHY</name>
<dbReference type="Proteomes" id="UP001168972">
    <property type="component" value="Unassembled WGS sequence"/>
</dbReference>
<organism evidence="1 2">
    <name type="scientific">Microctonus hyperodae</name>
    <name type="common">Parasitoid wasp</name>
    <dbReference type="NCBI Taxonomy" id="165561"/>
    <lineage>
        <taxon>Eukaryota</taxon>
        <taxon>Metazoa</taxon>
        <taxon>Ecdysozoa</taxon>
        <taxon>Arthropoda</taxon>
        <taxon>Hexapoda</taxon>
        <taxon>Insecta</taxon>
        <taxon>Pterygota</taxon>
        <taxon>Neoptera</taxon>
        <taxon>Endopterygota</taxon>
        <taxon>Hymenoptera</taxon>
        <taxon>Apocrita</taxon>
        <taxon>Ichneumonoidea</taxon>
        <taxon>Braconidae</taxon>
        <taxon>Euphorinae</taxon>
        <taxon>Microctonus</taxon>
    </lineage>
</organism>
<sequence length="206" mass="23250">MRVIIFLLIGLHCDEVVNETMERNENILYPPPVVYPYGGTLKLVVGIAAPILFGGRILVYSQNFQFQYALPQNATIFTDYFSSLTRRRRRDIYKLSTGWNEKKLFYQLIEHELQRWGGDGRSCMMKSICEVSSIPLGSDEGLVEELLNVILTPNYGNITLPSIDENYLNAHEAGKRGDDCGIIYSSCPTGRGLLDYISKIVSINAD</sequence>
<reference evidence="1" key="1">
    <citation type="journal article" date="2023" name="bioRxiv">
        <title>Scaffold-level genome assemblies of two parasitoid biocontrol wasps reveal the parthenogenesis mechanism and an associated novel virus.</title>
        <authorList>
            <person name="Inwood S."/>
            <person name="Skelly J."/>
            <person name="Guhlin J."/>
            <person name="Harrop T."/>
            <person name="Goldson S."/>
            <person name="Dearden P."/>
        </authorList>
    </citation>
    <scope>NUCLEOTIDE SEQUENCE</scope>
    <source>
        <strain evidence="1">Lincoln</strain>
        <tissue evidence="1">Whole body</tissue>
    </source>
</reference>
<dbReference type="AlphaFoldDB" id="A0AA39L002"/>
<dbReference type="InterPro" id="IPR006631">
    <property type="entry name" value="DM4_12"/>
</dbReference>
<evidence type="ECO:0000313" key="2">
    <source>
        <dbReference type="Proteomes" id="UP001168972"/>
    </source>
</evidence>
<gene>
    <name evidence="1" type="ORF">PV327_005857</name>
</gene>
<comment type="caution">
    <text evidence="1">The sequence shown here is derived from an EMBL/GenBank/DDBJ whole genome shotgun (WGS) entry which is preliminary data.</text>
</comment>